<comment type="caution">
    <text evidence="3">The sequence shown here is derived from an EMBL/GenBank/DDBJ whole genome shotgun (WGS) entry which is preliminary data.</text>
</comment>
<feature type="compositionally biased region" description="Low complexity" evidence="1">
    <location>
        <begin position="162"/>
        <end position="179"/>
    </location>
</feature>
<dbReference type="STRING" id="1123501.Wenmar_00473"/>
<feature type="region of interest" description="Disordered" evidence="1">
    <location>
        <begin position="162"/>
        <end position="233"/>
    </location>
</feature>
<evidence type="ECO:0000256" key="2">
    <source>
        <dbReference type="SAM" id="SignalP"/>
    </source>
</evidence>
<dbReference type="Proteomes" id="UP000035100">
    <property type="component" value="Unassembled WGS sequence"/>
</dbReference>
<name>A0A0D0NS87_9RHOB</name>
<dbReference type="PANTHER" id="PTHR36505:SF1">
    <property type="entry name" value="BLR1072 PROTEIN"/>
    <property type="match status" value="1"/>
</dbReference>
<dbReference type="Gene3D" id="2.30.30.240">
    <property type="entry name" value="PRC-barrel domain"/>
    <property type="match status" value="1"/>
</dbReference>
<gene>
    <name evidence="3" type="ORF">Wenmar_00473</name>
</gene>
<accession>A0A0D0NS87</accession>
<keyword evidence="4" id="KW-1185">Reference proteome</keyword>
<keyword evidence="2" id="KW-0732">Signal</keyword>
<sequence length="233" mass="23822">MSIRTILMSAATSALLAGGALAQETTTEPAPMPEGDPAMGDMAATAEPSFTSLEEMTVGQVIGMRTEDPAGESIGEIDYVIDGEQGLEAVIGIGGFLGLGEYTVALPLEDFQLNADFSAFVLDTTREALEGQPEIDESGLESLPSELVVGDLMAEAGMDAGTAADAPATAADTDPETAAENPTAEDGAVPEADDGEAMTDDAMADDAMTDDAMAEESADSEEPVEDTEEDSGN</sequence>
<dbReference type="eggNOG" id="COG3861">
    <property type="taxonomic scope" value="Bacteria"/>
</dbReference>
<dbReference type="InterPro" id="IPR011033">
    <property type="entry name" value="PRC_barrel-like_sf"/>
</dbReference>
<evidence type="ECO:0008006" key="5">
    <source>
        <dbReference type="Google" id="ProtNLM"/>
    </source>
</evidence>
<evidence type="ECO:0000313" key="3">
    <source>
        <dbReference type="EMBL" id="KIQ71095.1"/>
    </source>
</evidence>
<organism evidence="3 4">
    <name type="scientific">Wenxinia marina DSM 24838</name>
    <dbReference type="NCBI Taxonomy" id="1123501"/>
    <lineage>
        <taxon>Bacteria</taxon>
        <taxon>Pseudomonadati</taxon>
        <taxon>Pseudomonadota</taxon>
        <taxon>Alphaproteobacteria</taxon>
        <taxon>Rhodobacterales</taxon>
        <taxon>Roseobacteraceae</taxon>
        <taxon>Wenxinia</taxon>
    </lineage>
</organism>
<protein>
    <recommendedName>
        <fullName evidence="5">PRC-barrel domain protein</fullName>
    </recommendedName>
</protein>
<dbReference type="AlphaFoldDB" id="A0A0D0NS87"/>
<dbReference type="OrthoDB" id="7876889at2"/>
<dbReference type="RefSeq" id="WP_018304591.1">
    <property type="nucleotide sequence ID" value="NZ_KB902314.1"/>
</dbReference>
<feature type="signal peptide" evidence="2">
    <location>
        <begin position="1"/>
        <end position="22"/>
    </location>
</feature>
<dbReference type="EMBL" id="AONG01000003">
    <property type="protein sequence ID" value="KIQ71095.1"/>
    <property type="molecule type" value="Genomic_DNA"/>
</dbReference>
<proteinExistence type="predicted"/>
<reference evidence="3 4" key="1">
    <citation type="submission" date="2013-01" db="EMBL/GenBank/DDBJ databases">
        <authorList>
            <person name="Fiebig A."/>
            <person name="Goeker M."/>
            <person name="Klenk H.-P.P."/>
        </authorList>
    </citation>
    <scope>NUCLEOTIDE SEQUENCE [LARGE SCALE GENOMIC DNA]</scope>
    <source>
        <strain evidence="3 4">DSM 24838</strain>
    </source>
</reference>
<feature type="compositionally biased region" description="Acidic residues" evidence="1">
    <location>
        <begin position="191"/>
        <end position="233"/>
    </location>
</feature>
<dbReference type="PANTHER" id="PTHR36505">
    <property type="entry name" value="BLR1072 PROTEIN"/>
    <property type="match status" value="1"/>
</dbReference>
<feature type="chain" id="PRO_5002217701" description="PRC-barrel domain protein" evidence="2">
    <location>
        <begin position="23"/>
        <end position="233"/>
    </location>
</feature>
<evidence type="ECO:0000256" key="1">
    <source>
        <dbReference type="SAM" id="MobiDB-lite"/>
    </source>
</evidence>
<evidence type="ECO:0000313" key="4">
    <source>
        <dbReference type="Proteomes" id="UP000035100"/>
    </source>
</evidence>
<dbReference type="SUPFAM" id="SSF50346">
    <property type="entry name" value="PRC-barrel domain"/>
    <property type="match status" value="1"/>
</dbReference>